<sequence>MAYSKLVRARSNCYKDGEYGGNAYRGSRYVPCCTTFIYIIFVECRGFNDFENLVTTSSSFECEVMELCKHKDYSLFSNALEASESYALFLSFDKDERMDSGTNLFKKRQYGMTRDKHENMKIFQGPGTRSRARKLEEENEEMVALLRGTFKIIHERHWKRENEDQRSTKTFLISIM</sequence>
<accession>A0ACC0B4K3</accession>
<comment type="caution">
    <text evidence="1">The sequence shown here is derived from an EMBL/GenBank/DDBJ whole genome shotgun (WGS) entry which is preliminary data.</text>
</comment>
<gene>
    <name evidence="1" type="ORF">M9H77_17430</name>
</gene>
<name>A0ACC0B4K3_CATRO</name>
<evidence type="ECO:0000313" key="1">
    <source>
        <dbReference type="EMBL" id="KAI5667577.1"/>
    </source>
</evidence>
<proteinExistence type="predicted"/>
<dbReference type="EMBL" id="CM044704">
    <property type="protein sequence ID" value="KAI5667577.1"/>
    <property type="molecule type" value="Genomic_DNA"/>
</dbReference>
<evidence type="ECO:0000313" key="2">
    <source>
        <dbReference type="Proteomes" id="UP001060085"/>
    </source>
</evidence>
<protein>
    <submittedName>
        <fullName evidence="1">Uncharacterized protein</fullName>
    </submittedName>
</protein>
<keyword evidence="2" id="KW-1185">Reference proteome</keyword>
<dbReference type="Proteomes" id="UP001060085">
    <property type="component" value="Linkage Group LG04"/>
</dbReference>
<organism evidence="1 2">
    <name type="scientific">Catharanthus roseus</name>
    <name type="common">Madagascar periwinkle</name>
    <name type="synonym">Vinca rosea</name>
    <dbReference type="NCBI Taxonomy" id="4058"/>
    <lineage>
        <taxon>Eukaryota</taxon>
        <taxon>Viridiplantae</taxon>
        <taxon>Streptophyta</taxon>
        <taxon>Embryophyta</taxon>
        <taxon>Tracheophyta</taxon>
        <taxon>Spermatophyta</taxon>
        <taxon>Magnoliopsida</taxon>
        <taxon>eudicotyledons</taxon>
        <taxon>Gunneridae</taxon>
        <taxon>Pentapetalae</taxon>
        <taxon>asterids</taxon>
        <taxon>lamiids</taxon>
        <taxon>Gentianales</taxon>
        <taxon>Apocynaceae</taxon>
        <taxon>Rauvolfioideae</taxon>
        <taxon>Vinceae</taxon>
        <taxon>Catharanthinae</taxon>
        <taxon>Catharanthus</taxon>
    </lineage>
</organism>
<reference evidence="2" key="1">
    <citation type="journal article" date="2023" name="Nat. Plants">
        <title>Single-cell RNA sequencing provides a high-resolution roadmap for understanding the multicellular compartmentation of specialized metabolism.</title>
        <authorList>
            <person name="Sun S."/>
            <person name="Shen X."/>
            <person name="Li Y."/>
            <person name="Li Y."/>
            <person name="Wang S."/>
            <person name="Li R."/>
            <person name="Zhang H."/>
            <person name="Shen G."/>
            <person name="Guo B."/>
            <person name="Wei J."/>
            <person name="Xu J."/>
            <person name="St-Pierre B."/>
            <person name="Chen S."/>
            <person name="Sun C."/>
        </authorList>
    </citation>
    <scope>NUCLEOTIDE SEQUENCE [LARGE SCALE GENOMIC DNA]</scope>
</reference>